<protein>
    <submittedName>
        <fullName evidence="1">Uncharacterized protein</fullName>
    </submittedName>
</protein>
<proteinExistence type="predicted"/>
<keyword evidence="2" id="KW-1185">Reference proteome</keyword>
<organism evidence="1 2">
    <name type="scientific">Pisolithus tinctorius Marx 270</name>
    <dbReference type="NCBI Taxonomy" id="870435"/>
    <lineage>
        <taxon>Eukaryota</taxon>
        <taxon>Fungi</taxon>
        <taxon>Dikarya</taxon>
        <taxon>Basidiomycota</taxon>
        <taxon>Agaricomycotina</taxon>
        <taxon>Agaricomycetes</taxon>
        <taxon>Agaricomycetidae</taxon>
        <taxon>Boletales</taxon>
        <taxon>Sclerodermatineae</taxon>
        <taxon>Pisolithaceae</taxon>
        <taxon>Pisolithus</taxon>
    </lineage>
</organism>
<dbReference type="InParanoid" id="A0A0C3P4R5"/>
<dbReference type="AlphaFoldDB" id="A0A0C3P4R5"/>
<dbReference type="Proteomes" id="UP000054217">
    <property type="component" value="Unassembled WGS sequence"/>
</dbReference>
<reference evidence="2" key="2">
    <citation type="submission" date="2015-01" db="EMBL/GenBank/DDBJ databases">
        <title>Evolutionary Origins and Diversification of the Mycorrhizal Mutualists.</title>
        <authorList>
            <consortium name="DOE Joint Genome Institute"/>
            <consortium name="Mycorrhizal Genomics Consortium"/>
            <person name="Kohler A."/>
            <person name="Kuo A."/>
            <person name="Nagy L.G."/>
            <person name="Floudas D."/>
            <person name="Copeland A."/>
            <person name="Barry K.W."/>
            <person name="Cichocki N."/>
            <person name="Veneault-Fourrey C."/>
            <person name="LaButti K."/>
            <person name="Lindquist E.A."/>
            <person name="Lipzen A."/>
            <person name="Lundell T."/>
            <person name="Morin E."/>
            <person name="Murat C."/>
            <person name="Riley R."/>
            <person name="Ohm R."/>
            <person name="Sun H."/>
            <person name="Tunlid A."/>
            <person name="Henrissat B."/>
            <person name="Grigoriev I.V."/>
            <person name="Hibbett D.S."/>
            <person name="Martin F."/>
        </authorList>
    </citation>
    <scope>NUCLEOTIDE SEQUENCE [LARGE SCALE GENOMIC DNA]</scope>
    <source>
        <strain evidence="2">Marx 270</strain>
    </source>
</reference>
<sequence length="343" mass="38357">MEPKVEITPALLNDKAFAFLERFVRDDVTDTYLLFNVEIELAVMGIAFKLEEWIDLIDIIILNPKGVGINAIKAAWELAQAKVVTVVPLLEDAAAWQLVLRWAADDSLSFANFLTEMEKFGARYQFDEWKSIFDQVFEASWEGTAVEVVMAAMAECGVVEPSSARNAPPAQASSSRDVSHVVLSPQASSLQTHKLMFTFAKRPRMNNSASRYLDISVRENKEDEEEDELDDEANRCPRVTKIPPLGRANLTQQLESLFHHYGGEGSAEGLRAKAHQQGLVRSVEGRMEAGTNRTQPRVFKVVLPSAHSAGFILQHFKLEGLKCKTFHSVPRHIYVEAPSTQDI</sequence>
<gene>
    <name evidence="1" type="ORF">M404DRAFT_23323</name>
</gene>
<dbReference type="HOGENOM" id="CLU_039014_0_0_1"/>
<evidence type="ECO:0000313" key="2">
    <source>
        <dbReference type="Proteomes" id="UP000054217"/>
    </source>
</evidence>
<accession>A0A0C3P4R5</accession>
<reference evidence="1 2" key="1">
    <citation type="submission" date="2014-04" db="EMBL/GenBank/DDBJ databases">
        <authorList>
            <consortium name="DOE Joint Genome Institute"/>
            <person name="Kuo A."/>
            <person name="Kohler A."/>
            <person name="Costa M.D."/>
            <person name="Nagy L.G."/>
            <person name="Floudas D."/>
            <person name="Copeland A."/>
            <person name="Barry K.W."/>
            <person name="Cichocki N."/>
            <person name="Veneault-Fourrey C."/>
            <person name="LaButti K."/>
            <person name="Lindquist E.A."/>
            <person name="Lipzen A."/>
            <person name="Lundell T."/>
            <person name="Morin E."/>
            <person name="Murat C."/>
            <person name="Sun H."/>
            <person name="Tunlid A."/>
            <person name="Henrissat B."/>
            <person name="Grigoriev I.V."/>
            <person name="Hibbett D.S."/>
            <person name="Martin F."/>
            <person name="Nordberg H.P."/>
            <person name="Cantor M.N."/>
            <person name="Hua S.X."/>
        </authorList>
    </citation>
    <scope>NUCLEOTIDE SEQUENCE [LARGE SCALE GENOMIC DNA]</scope>
    <source>
        <strain evidence="1 2">Marx 270</strain>
    </source>
</reference>
<dbReference type="EMBL" id="KN831958">
    <property type="protein sequence ID" value="KIO08060.1"/>
    <property type="molecule type" value="Genomic_DNA"/>
</dbReference>
<name>A0A0C3P4R5_PISTI</name>
<dbReference type="OrthoDB" id="2658650at2759"/>
<evidence type="ECO:0000313" key="1">
    <source>
        <dbReference type="EMBL" id="KIO08060.1"/>
    </source>
</evidence>